<dbReference type="Proteomes" id="UP000184267">
    <property type="component" value="Unassembled WGS sequence"/>
</dbReference>
<dbReference type="OrthoDB" id="2736077at2759"/>
<accession>A0A1M2VWK0</accession>
<dbReference type="OMA" id="MHVERAF"/>
<dbReference type="SUPFAM" id="SSF52047">
    <property type="entry name" value="RNI-like"/>
    <property type="match status" value="1"/>
</dbReference>
<name>A0A1M2VWK0_TRAPU</name>
<keyword evidence="2" id="KW-1185">Reference proteome</keyword>
<evidence type="ECO:0008006" key="3">
    <source>
        <dbReference type="Google" id="ProtNLM"/>
    </source>
</evidence>
<evidence type="ECO:0000313" key="2">
    <source>
        <dbReference type="Proteomes" id="UP000184267"/>
    </source>
</evidence>
<dbReference type="AlphaFoldDB" id="A0A1M2VWK0"/>
<evidence type="ECO:0000313" key="1">
    <source>
        <dbReference type="EMBL" id="OJT11989.1"/>
    </source>
</evidence>
<proteinExistence type="predicted"/>
<protein>
    <recommendedName>
        <fullName evidence="3">F-box domain-containing protein</fullName>
    </recommendedName>
</protein>
<dbReference type="STRING" id="154538.A0A1M2VWK0"/>
<comment type="caution">
    <text evidence="1">The sequence shown here is derived from an EMBL/GenBank/DDBJ whole genome shotgun (WGS) entry which is preliminary data.</text>
</comment>
<sequence>MDTQSGLLSLDDNALLYVFSFLYGKEAHGIALTSKRLHDLANPRLSAIVECPHPFAFLPLCKYILQGAQPRAQYIEILDLRIDGIDEIYNAEEVPYGRLLTDLLVAAQNVRQLTLSCRSGWLERSRIGATLVTMRNLVDLHIRNVDDESLALMSMLSGSLRRLALWFSATAPQSTTTEDALLRALTRHTRLESLELQYFRPPEPIARASSTDRPQFTSLHSLSIALCSVGAVWFIDLFPHLSLLAVRLSNHAHAPLSTDVLAAPRWPPLKELYIDDVFAPIARHLVSRVEKIVIMNVMRPFELELQPWDSLDAMLRAASPVRFSLSACVGPGVIATLVPILAALPRLRTLELCMQLAMWEGSSYSDSEERWLIDRVALLGGLQLENLRLIATHVDLALFDTPTPLEHSGQEQPMAAAAAATTVPLHVKLTRAMPTLCLFGVASEYWATNTKPLETCDLIDRTDAANPWYISPWVRPMTRCGYYRRWWSRSVGNGVDLAELSEEQVKEMHVERAFA</sequence>
<dbReference type="InterPro" id="IPR032675">
    <property type="entry name" value="LRR_dom_sf"/>
</dbReference>
<dbReference type="EMBL" id="MNAD01000545">
    <property type="protein sequence ID" value="OJT11989.1"/>
    <property type="molecule type" value="Genomic_DNA"/>
</dbReference>
<reference evidence="1 2" key="1">
    <citation type="submission" date="2016-10" db="EMBL/GenBank/DDBJ databases">
        <title>Genome sequence of the basidiomycete white-rot fungus Trametes pubescens.</title>
        <authorList>
            <person name="Makela M.R."/>
            <person name="Granchi Z."/>
            <person name="Peng M."/>
            <person name="De Vries R.P."/>
            <person name="Grigoriev I."/>
            <person name="Riley R."/>
            <person name="Hilden K."/>
        </authorList>
    </citation>
    <scope>NUCLEOTIDE SEQUENCE [LARGE SCALE GENOMIC DNA]</scope>
    <source>
        <strain evidence="1 2">FBCC735</strain>
    </source>
</reference>
<gene>
    <name evidence="1" type="ORF">TRAPUB_11462</name>
</gene>
<organism evidence="1 2">
    <name type="scientific">Trametes pubescens</name>
    <name type="common">White-rot fungus</name>
    <dbReference type="NCBI Taxonomy" id="154538"/>
    <lineage>
        <taxon>Eukaryota</taxon>
        <taxon>Fungi</taxon>
        <taxon>Dikarya</taxon>
        <taxon>Basidiomycota</taxon>
        <taxon>Agaricomycotina</taxon>
        <taxon>Agaricomycetes</taxon>
        <taxon>Polyporales</taxon>
        <taxon>Polyporaceae</taxon>
        <taxon>Trametes</taxon>
    </lineage>
</organism>
<dbReference type="Gene3D" id="3.80.10.10">
    <property type="entry name" value="Ribonuclease Inhibitor"/>
    <property type="match status" value="1"/>
</dbReference>